<keyword evidence="3" id="KW-1185">Reference proteome</keyword>
<proteinExistence type="predicted"/>
<protein>
    <submittedName>
        <fullName evidence="2">Uncharacterized protein</fullName>
    </submittedName>
</protein>
<evidence type="ECO:0000256" key="1">
    <source>
        <dbReference type="SAM" id="MobiDB-lite"/>
    </source>
</evidence>
<dbReference type="EMBL" id="BGZK01000659">
    <property type="protein sequence ID" value="GBP54991.1"/>
    <property type="molecule type" value="Genomic_DNA"/>
</dbReference>
<accession>A0A4C1WUJ4</accession>
<dbReference type="AlphaFoldDB" id="A0A4C1WUJ4"/>
<organism evidence="2 3">
    <name type="scientific">Eumeta variegata</name>
    <name type="common">Bagworm moth</name>
    <name type="synonym">Eumeta japonica</name>
    <dbReference type="NCBI Taxonomy" id="151549"/>
    <lineage>
        <taxon>Eukaryota</taxon>
        <taxon>Metazoa</taxon>
        <taxon>Ecdysozoa</taxon>
        <taxon>Arthropoda</taxon>
        <taxon>Hexapoda</taxon>
        <taxon>Insecta</taxon>
        <taxon>Pterygota</taxon>
        <taxon>Neoptera</taxon>
        <taxon>Endopterygota</taxon>
        <taxon>Lepidoptera</taxon>
        <taxon>Glossata</taxon>
        <taxon>Ditrysia</taxon>
        <taxon>Tineoidea</taxon>
        <taxon>Psychidae</taxon>
        <taxon>Oiketicinae</taxon>
        <taxon>Eumeta</taxon>
    </lineage>
</organism>
<sequence>MPTSHFNRNRKDVSSRGSSGNVAKRSKQIIQRSGGGAYRQTRVVAGVTVNSRASESTLASITWCVYSEVDFVTRLSNVVK</sequence>
<name>A0A4C1WUJ4_EUMVA</name>
<feature type="region of interest" description="Disordered" evidence="1">
    <location>
        <begin position="1"/>
        <end position="36"/>
    </location>
</feature>
<comment type="caution">
    <text evidence="2">The sequence shown here is derived from an EMBL/GenBank/DDBJ whole genome shotgun (WGS) entry which is preliminary data.</text>
</comment>
<evidence type="ECO:0000313" key="3">
    <source>
        <dbReference type="Proteomes" id="UP000299102"/>
    </source>
</evidence>
<reference evidence="2 3" key="1">
    <citation type="journal article" date="2019" name="Commun. Biol.">
        <title>The bagworm genome reveals a unique fibroin gene that provides high tensile strength.</title>
        <authorList>
            <person name="Kono N."/>
            <person name="Nakamura H."/>
            <person name="Ohtoshi R."/>
            <person name="Tomita M."/>
            <person name="Numata K."/>
            <person name="Arakawa K."/>
        </authorList>
    </citation>
    <scope>NUCLEOTIDE SEQUENCE [LARGE SCALE GENOMIC DNA]</scope>
</reference>
<dbReference type="Proteomes" id="UP000299102">
    <property type="component" value="Unassembled WGS sequence"/>
</dbReference>
<evidence type="ECO:0000313" key="2">
    <source>
        <dbReference type="EMBL" id="GBP54991.1"/>
    </source>
</evidence>
<gene>
    <name evidence="2" type="ORF">EVAR_34465_1</name>
</gene>